<keyword evidence="1" id="KW-0805">Transcription regulation</keyword>
<accession>A0ABV5MSL9</accession>
<dbReference type="Gene3D" id="1.20.120.1810">
    <property type="match status" value="1"/>
</dbReference>
<dbReference type="NCBIfam" id="TIGR02937">
    <property type="entry name" value="sigma70-ECF"/>
    <property type="match status" value="1"/>
</dbReference>
<proteinExistence type="predicted"/>
<dbReference type="SUPFAM" id="SSF88659">
    <property type="entry name" value="Sigma3 and sigma4 domains of RNA polymerase sigma factors"/>
    <property type="match status" value="2"/>
</dbReference>
<feature type="domain" description="RNA polymerase sigma-70 region 2" evidence="6">
    <location>
        <begin position="54"/>
        <end position="120"/>
    </location>
</feature>
<evidence type="ECO:0000256" key="2">
    <source>
        <dbReference type="ARBA" id="ARBA00023082"/>
    </source>
</evidence>
<dbReference type="PANTHER" id="PTHR30385:SF4">
    <property type="entry name" value="RNA POLYMERASE SIGMA-E FACTOR"/>
    <property type="match status" value="1"/>
</dbReference>
<organism evidence="8 9">
    <name type="scientific">Dactylosporangium vinaceum</name>
    <dbReference type="NCBI Taxonomy" id="53362"/>
    <lineage>
        <taxon>Bacteria</taxon>
        <taxon>Bacillati</taxon>
        <taxon>Actinomycetota</taxon>
        <taxon>Actinomycetes</taxon>
        <taxon>Micromonosporales</taxon>
        <taxon>Micromonosporaceae</taxon>
        <taxon>Dactylosporangium</taxon>
    </lineage>
</organism>
<dbReference type="PANTHER" id="PTHR30385">
    <property type="entry name" value="SIGMA FACTOR F FLAGELLAR"/>
    <property type="match status" value="1"/>
</dbReference>
<comment type="caution">
    <text evidence="8">The sequence shown here is derived from an EMBL/GenBank/DDBJ whole genome shotgun (WGS) entry which is preliminary data.</text>
</comment>
<dbReference type="InterPro" id="IPR014284">
    <property type="entry name" value="RNA_pol_sigma-70_dom"/>
</dbReference>
<dbReference type="InterPro" id="IPR007627">
    <property type="entry name" value="RNA_pol_sigma70_r2"/>
</dbReference>
<dbReference type="CDD" id="cd06171">
    <property type="entry name" value="Sigma70_r4"/>
    <property type="match status" value="1"/>
</dbReference>
<feature type="domain" description="RNA polymerase sigma-70 region 4" evidence="7">
    <location>
        <begin position="220"/>
        <end position="267"/>
    </location>
</feature>
<evidence type="ECO:0000313" key="8">
    <source>
        <dbReference type="EMBL" id="MFB9451876.1"/>
    </source>
</evidence>
<sequence>MRSIQGVIATERPSPSNVTAVQAPPGPEWLLRTRDGLPAGDPLREALRAQAIVSMLPLASRLARRYAGRGVPLEDLAQVAALALVKAVDRYDPARLAPFVGFAVPTIVGELKRHFRDAGWAIRVPRPVQELTMSLQTATGDLEQLHGRTPTTAELAAHLHVEAFRLADAVGATYAYRLHSLDADLTHDGIDLLEALGAVDPRLAAVDERLSHGLLGRLVAALPAREQRILAMRFTDEMTQASIAGELGISQMHVSRLLQRSLHQLRAGMQHAPGAAAAAARLAIPDFAAGSGPPR</sequence>
<gene>
    <name evidence="8" type="ORF">ACFFTR_53195</name>
</gene>
<evidence type="ECO:0000259" key="6">
    <source>
        <dbReference type="Pfam" id="PF04542"/>
    </source>
</evidence>
<evidence type="ECO:0000256" key="1">
    <source>
        <dbReference type="ARBA" id="ARBA00023015"/>
    </source>
</evidence>
<dbReference type="EMBL" id="JBHMCA010000093">
    <property type="protein sequence ID" value="MFB9451876.1"/>
    <property type="molecule type" value="Genomic_DNA"/>
</dbReference>
<evidence type="ECO:0000256" key="4">
    <source>
        <dbReference type="ARBA" id="ARBA00023163"/>
    </source>
</evidence>
<name>A0ABV5MSL9_9ACTN</name>
<dbReference type="InterPro" id="IPR036388">
    <property type="entry name" value="WH-like_DNA-bd_sf"/>
</dbReference>
<evidence type="ECO:0000256" key="3">
    <source>
        <dbReference type="ARBA" id="ARBA00023125"/>
    </source>
</evidence>
<keyword evidence="9" id="KW-1185">Reference proteome</keyword>
<dbReference type="SUPFAM" id="SSF88946">
    <property type="entry name" value="Sigma2 domain of RNA polymerase sigma factors"/>
    <property type="match status" value="1"/>
</dbReference>
<dbReference type="InterPro" id="IPR000943">
    <property type="entry name" value="RNA_pol_sigma70"/>
</dbReference>
<dbReference type="Proteomes" id="UP001589608">
    <property type="component" value="Unassembled WGS sequence"/>
</dbReference>
<reference evidence="8 9" key="1">
    <citation type="submission" date="2024-09" db="EMBL/GenBank/DDBJ databases">
        <authorList>
            <person name="Sun Q."/>
            <person name="Mori K."/>
        </authorList>
    </citation>
    <scope>NUCLEOTIDE SEQUENCE [LARGE SCALE GENOMIC DNA]</scope>
    <source>
        <strain evidence="8 9">JCM 3307</strain>
    </source>
</reference>
<protein>
    <submittedName>
        <fullName evidence="8">Sigma-70 family RNA polymerase sigma factor</fullName>
    </submittedName>
</protein>
<dbReference type="InterPro" id="IPR013324">
    <property type="entry name" value="RNA_pol_sigma_r3/r4-like"/>
</dbReference>
<dbReference type="Gene3D" id="1.10.10.10">
    <property type="entry name" value="Winged helix-like DNA-binding domain superfamily/Winged helix DNA-binding domain"/>
    <property type="match status" value="2"/>
</dbReference>
<dbReference type="PRINTS" id="PR00046">
    <property type="entry name" value="SIGMA70FCT"/>
</dbReference>
<feature type="region of interest" description="Disordered" evidence="5">
    <location>
        <begin position="1"/>
        <end position="22"/>
    </location>
</feature>
<dbReference type="Pfam" id="PF04542">
    <property type="entry name" value="Sigma70_r2"/>
    <property type="match status" value="1"/>
</dbReference>
<evidence type="ECO:0000259" key="7">
    <source>
        <dbReference type="Pfam" id="PF04545"/>
    </source>
</evidence>
<dbReference type="InterPro" id="IPR013325">
    <property type="entry name" value="RNA_pol_sigma_r2"/>
</dbReference>
<keyword evidence="2" id="KW-0731">Sigma factor</keyword>
<dbReference type="InterPro" id="IPR007630">
    <property type="entry name" value="RNA_pol_sigma70_r4"/>
</dbReference>
<keyword evidence="3" id="KW-0238">DNA-binding</keyword>
<dbReference type="Pfam" id="PF04545">
    <property type="entry name" value="Sigma70_r4"/>
    <property type="match status" value="1"/>
</dbReference>
<evidence type="ECO:0000313" key="9">
    <source>
        <dbReference type="Proteomes" id="UP001589608"/>
    </source>
</evidence>
<evidence type="ECO:0000256" key="5">
    <source>
        <dbReference type="SAM" id="MobiDB-lite"/>
    </source>
</evidence>
<dbReference type="RefSeq" id="WP_380031991.1">
    <property type="nucleotide sequence ID" value="NZ_JBHMCA010000093.1"/>
</dbReference>
<keyword evidence="4" id="KW-0804">Transcription</keyword>